<dbReference type="Proteomes" id="UP000242715">
    <property type="component" value="Unassembled WGS sequence"/>
</dbReference>
<dbReference type="PANTHER" id="PTHR33116:SF78">
    <property type="entry name" value="OS12G0587133 PROTEIN"/>
    <property type="match status" value="1"/>
</dbReference>
<dbReference type="EMBL" id="DF973115">
    <property type="protein sequence ID" value="GAU11643.1"/>
    <property type="molecule type" value="Genomic_DNA"/>
</dbReference>
<proteinExistence type="predicted"/>
<sequence length="346" mass="40197">MQYAKLPKSLCNEMEKIQRSFLWGDTNQSRRPHLVGWDVCCLPMNEGGLGIKKLHHMNDAFLMKMMWNLITKPNDLWCKVLYSKYGRNNDLRVTINSQSYDSPLWKALSGIWDQFQQNIVWQVLAIPAPKDIDGQDSIGWGGTNNRGFTVKSAYDSHNNISHPIEGDWKTLWSWKGPHRIQTFMWMAPHEREWIFKNINNQLLDTHNKKWSTIFMVACWHMWMWRNKTIFEDQFQHPNDSIFKILKMVEDINKYTQHPLNIHQCNTVFIGWNKPREGWIKLNCDGAYKDSLGLAGCGGLFRNSDGRWIKGYARKIGTCDALCLNVGNILGNVACLETRFPPTSSGK</sequence>
<protein>
    <recommendedName>
        <fullName evidence="3">RNase H type-1 domain-containing protein</fullName>
    </recommendedName>
</protein>
<dbReference type="PANTHER" id="PTHR33116">
    <property type="entry name" value="REVERSE TRANSCRIPTASE ZINC-BINDING DOMAIN-CONTAINING PROTEIN-RELATED-RELATED"/>
    <property type="match status" value="1"/>
</dbReference>
<accession>A0A2Z6LJT0</accession>
<dbReference type="InterPro" id="IPR044730">
    <property type="entry name" value="RNase_H-like_dom_plant"/>
</dbReference>
<keyword evidence="2" id="KW-1185">Reference proteome</keyword>
<evidence type="ECO:0008006" key="3">
    <source>
        <dbReference type="Google" id="ProtNLM"/>
    </source>
</evidence>
<dbReference type="CDD" id="cd06222">
    <property type="entry name" value="RNase_H_like"/>
    <property type="match status" value="1"/>
</dbReference>
<reference evidence="2" key="1">
    <citation type="journal article" date="2017" name="Front. Plant Sci.">
        <title>Climate Clever Clovers: New Paradigm to Reduce the Environmental Footprint of Ruminants by Breeding Low Methanogenic Forages Utilizing Haplotype Variation.</title>
        <authorList>
            <person name="Kaur P."/>
            <person name="Appels R."/>
            <person name="Bayer P.E."/>
            <person name="Keeble-Gagnere G."/>
            <person name="Wang J."/>
            <person name="Hirakawa H."/>
            <person name="Shirasawa K."/>
            <person name="Vercoe P."/>
            <person name="Stefanova K."/>
            <person name="Durmic Z."/>
            <person name="Nichols P."/>
            <person name="Revell C."/>
            <person name="Isobe S.N."/>
            <person name="Edwards D."/>
            <person name="Erskine W."/>
        </authorList>
    </citation>
    <scope>NUCLEOTIDE SEQUENCE [LARGE SCALE GENOMIC DNA]</scope>
    <source>
        <strain evidence="2">cv. Daliak</strain>
    </source>
</reference>
<evidence type="ECO:0000313" key="1">
    <source>
        <dbReference type="EMBL" id="GAU11643.1"/>
    </source>
</evidence>
<name>A0A2Z6LJT0_TRISU</name>
<evidence type="ECO:0000313" key="2">
    <source>
        <dbReference type="Proteomes" id="UP000242715"/>
    </source>
</evidence>
<gene>
    <name evidence="1" type="ORF">TSUD_334560</name>
</gene>
<organism evidence="1 2">
    <name type="scientific">Trifolium subterraneum</name>
    <name type="common">Subterranean clover</name>
    <dbReference type="NCBI Taxonomy" id="3900"/>
    <lineage>
        <taxon>Eukaryota</taxon>
        <taxon>Viridiplantae</taxon>
        <taxon>Streptophyta</taxon>
        <taxon>Embryophyta</taxon>
        <taxon>Tracheophyta</taxon>
        <taxon>Spermatophyta</taxon>
        <taxon>Magnoliopsida</taxon>
        <taxon>eudicotyledons</taxon>
        <taxon>Gunneridae</taxon>
        <taxon>Pentapetalae</taxon>
        <taxon>rosids</taxon>
        <taxon>fabids</taxon>
        <taxon>Fabales</taxon>
        <taxon>Fabaceae</taxon>
        <taxon>Papilionoideae</taxon>
        <taxon>50 kb inversion clade</taxon>
        <taxon>NPAAA clade</taxon>
        <taxon>Hologalegina</taxon>
        <taxon>IRL clade</taxon>
        <taxon>Trifolieae</taxon>
        <taxon>Trifolium</taxon>
    </lineage>
</organism>
<dbReference type="AlphaFoldDB" id="A0A2Z6LJT0"/>
<dbReference type="OrthoDB" id="1001947at2759"/>